<dbReference type="EMBL" id="JAXQNO010000012">
    <property type="protein sequence ID" value="KAK4787569.1"/>
    <property type="molecule type" value="Genomic_DNA"/>
</dbReference>
<dbReference type="Proteomes" id="UP001346149">
    <property type="component" value="Unassembled WGS sequence"/>
</dbReference>
<feature type="compositionally biased region" description="Basic and acidic residues" evidence="1">
    <location>
        <begin position="275"/>
        <end position="285"/>
    </location>
</feature>
<accession>A0AAN7LM39</accession>
<feature type="compositionally biased region" description="Basic and acidic residues" evidence="1">
    <location>
        <begin position="83"/>
        <end position="95"/>
    </location>
</feature>
<feature type="compositionally biased region" description="Basic and acidic residues" evidence="1">
    <location>
        <begin position="295"/>
        <end position="308"/>
    </location>
</feature>
<reference evidence="2 3" key="1">
    <citation type="journal article" date="2023" name="Hortic Res">
        <title>Pangenome of water caltrop reveals structural variations and asymmetric subgenome divergence after allopolyploidization.</title>
        <authorList>
            <person name="Zhang X."/>
            <person name="Chen Y."/>
            <person name="Wang L."/>
            <person name="Yuan Y."/>
            <person name="Fang M."/>
            <person name="Shi L."/>
            <person name="Lu R."/>
            <person name="Comes H.P."/>
            <person name="Ma Y."/>
            <person name="Chen Y."/>
            <person name="Huang G."/>
            <person name="Zhou Y."/>
            <person name="Zheng Z."/>
            <person name="Qiu Y."/>
        </authorList>
    </citation>
    <scope>NUCLEOTIDE SEQUENCE [LARGE SCALE GENOMIC DNA]</scope>
    <source>
        <strain evidence="2">F231</strain>
    </source>
</reference>
<evidence type="ECO:0008006" key="4">
    <source>
        <dbReference type="Google" id="ProtNLM"/>
    </source>
</evidence>
<feature type="compositionally biased region" description="Basic and acidic residues" evidence="1">
    <location>
        <begin position="238"/>
        <end position="267"/>
    </location>
</feature>
<feature type="compositionally biased region" description="Low complexity" evidence="1">
    <location>
        <begin position="98"/>
        <end position="109"/>
    </location>
</feature>
<evidence type="ECO:0000256" key="1">
    <source>
        <dbReference type="SAM" id="MobiDB-lite"/>
    </source>
</evidence>
<evidence type="ECO:0000313" key="3">
    <source>
        <dbReference type="Proteomes" id="UP001346149"/>
    </source>
</evidence>
<feature type="compositionally biased region" description="Basic and acidic residues" evidence="1">
    <location>
        <begin position="118"/>
        <end position="137"/>
    </location>
</feature>
<dbReference type="PANTHER" id="PTHR33871:SF1">
    <property type="entry name" value="OS05G0503100 PROTEIN"/>
    <property type="match status" value="1"/>
</dbReference>
<feature type="compositionally biased region" description="Basic and acidic residues" evidence="1">
    <location>
        <begin position="32"/>
        <end position="43"/>
    </location>
</feature>
<name>A0AAN7LM39_TRANT</name>
<organism evidence="2 3">
    <name type="scientific">Trapa natans</name>
    <name type="common">Water chestnut</name>
    <dbReference type="NCBI Taxonomy" id="22666"/>
    <lineage>
        <taxon>Eukaryota</taxon>
        <taxon>Viridiplantae</taxon>
        <taxon>Streptophyta</taxon>
        <taxon>Embryophyta</taxon>
        <taxon>Tracheophyta</taxon>
        <taxon>Spermatophyta</taxon>
        <taxon>Magnoliopsida</taxon>
        <taxon>eudicotyledons</taxon>
        <taxon>Gunneridae</taxon>
        <taxon>Pentapetalae</taxon>
        <taxon>rosids</taxon>
        <taxon>malvids</taxon>
        <taxon>Myrtales</taxon>
        <taxon>Lythraceae</taxon>
        <taxon>Trapa</taxon>
    </lineage>
</organism>
<gene>
    <name evidence="2" type="ORF">SAY86_011402</name>
</gene>
<evidence type="ECO:0000313" key="2">
    <source>
        <dbReference type="EMBL" id="KAK4787569.1"/>
    </source>
</evidence>
<dbReference type="PANTHER" id="PTHR33871">
    <property type="entry name" value="OS05G0503100 PROTEIN-RELATED"/>
    <property type="match status" value="1"/>
</dbReference>
<dbReference type="AlphaFoldDB" id="A0AAN7LM39"/>
<feature type="region of interest" description="Disordered" evidence="1">
    <location>
        <begin position="14"/>
        <end position="324"/>
    </location>
</feature>
<sequence>MGCCFSSAARERRAGKPQDHLLHHHVAVKSRPSLEEETVKEVLSETPLPQKLPPPEKVPEIIAPEPEGEKLAQPKICTFSCKKPGEEDGAAREDVSEYSEIYSASESLSTATTNTTVAEKREDDVTSRSRDGREFARRVRRSSPARASPDRQHSTSVDGRRVISMSPARRSGPTENRRLPPKRTQGVAASRTMRTMPRQCSGGDSKGRDSSGGYYRRSRSPARGKNGGAGRTSPARGKGVDEGRTIPARGKDVDAGRKSRARGKDVDAGSTSPARRMESGGDVKQVDSAGSGAGKGKDLKEESGKLEVEEKESEGAALKQETESLDNPLVSLECFIFL</sequence>
<feature type="compositionally biased region" description="Basic and acidic residues" evidence="1">
    <location>
        <begin position="148"/>
        <end position="161"/>
    </location>
</feature>
<proteinExistence type="predicted"/>
<keyword evidence="3" id="KW-1185">Reference proteome</keyword>
<comment type="caution">
    <text evidence="2">The sequence shown here is derived from an EMBL/GenBank/DDBJ whole genome shotgun (WGS) entry which is preliminary data.</text>
</comment>
<protein>
    <recommendedName>
        <fullName evidence="4">Serine/arginine repetitive matrix protein 1-like</fullName>
    </recommendedName>
</protein>